<dbReference type="STRING" id="966.BTA35_0207970"/>
<dbReference type="InterPro" id="IPR001789">
    <property type="entry name" value="Sig_transdc_resp-reg_receiver"/>
</dbReference>
<organism evidence="4 5">
    <name type="scientific">Oceanospirillum linum</name>
    <dbReference type="NCBI Taxonomy" id="966"/>
    <lineage>
        <taxon>Bacteria</taxon>
        <taxon>Pseudomonadati</taxon>
        <taxon>Pseudomonadota</taxon>
        <taxon>Gammaproteobacteria</taxon>
        <taxon>Oceanospirillales</taxon>
        <taxon>Oceanospirillaceae</taxon>
        <taxon>Oceanospirillum</taxon>
    </lineage>
</organism>
<dbReference type="SMART" id="SM00260">
    <property type="entry name" value="CheW"/>
    <property type="match status" value="1"/>
</dbReference>
<dbReference type="PANTHER" id="PTHR47233:SF3">
    <property type="entry name" value="CHEMOTAXIS PROTEIN CHEV"/>
    <property type="match status" value="1"/>
</dbReference>
<dbReference type="Pfam" id="PF01584">
    <property type="entry name" value="CheW"/>
    <property type="match status" value="1"/>
</dbReference>
<dbReference type="InterPro" id="IPR024181">
    <property type="entry name" value="Chemotax_regulator_CheV"/>
</dbReference>
<accession>A0A1T1HDL4</accession>
<sequence>MAGVLASVDSRTQLVGENRLELLMFRLLTGQLFAINVFKIQEVMRLPALSNLPHHHPYVVGVTHLRGQTVTVINLSQAIGMPALQPTEESNLIVTEYNNSVQAFLVGGVDRIINMNRDEIMPPPRTTGRSHYLTAITRVEEKIVEIIDVEKVLAEISPYLISIDTENLDEQIRQAASRMEVLMVDDSSTARAQVKETLGHLGITIHEASDGREGLEKLRAMADAGEDVPNKLLMLITDAEMPEMDGYRLTREIREDPRLKDLFITLHTSLSGSFNKAMVQKVGCDDFLSKFQPKQLFDLVVRRIAEVEGLEVPEETI</sequence>
<dbReference type="SMART" id="SM00448">
    <property type="entry name" value="REC"/>
    <property type="match status" value="1"/>
</dbReference>
<dbReference type="SUPFAM" id="SSF52172">
    <property type="entry name" value="CheY-like"/>
    <property type="match status" value="1"/>
</dbReference>
<dbReference type="AlphaFoldDB" id="A0A1T1HDL4"/>
<dbReference type="PROSITE" id="PS50110">
    <property type="entry name" value="RESPONSE_REGULATORY"/>
    <property type="match status" value="1"/>
</dbReference>
<dbReference type="Gene3D" id="3.40.50.2300">
    <property type="match status" value="1"/>
</dbReference>
<dbReference type="Proteomes" id="UP000190064">
    <property type="component" value="Unassembled WGS sequence"/>
</dbReference>
<proteinExistence type="predicted"/>
<dbReference type="SUPFAM" id="SSF50341">
    <property type="entry name" value="CheW-like"/>
    <property type="match status" value="1"/>
</dbReference>
<dbReference type="PANTHER" id="PTHR47233">
    <property type="entry name" value="CHEMOTAXIS PROTEIN CHEV"/>
    <property type="match status" value="1"/>
</dbReference>
<gene>
    <name evidence="4" type="ORF">BTA35_0207970</name>
</gene>
<dbReference type="RefSeq" id="WP_078319268.1">
    <property type="nucleotide sequence ID" value="NZ_FXTS01000012.1"/>
</dbReference>
<dbReference type="InterPro" id="IPR011006">
    <property type="entry name" value="CheY-like_superfamily"/>
</dbReference>
<reference evidence="4" key="1">
    <citation type="submission" date="2017-02" db="EMBL/GenBank/DDBJ databases">
        <title>Draft Genome Sequence of the Salt Water Bacterium Oceanospirillum linum ATCC 11336.</title>
        <authorList>
            <person name="Trachtenberg A.M."/>
            <person name="Carney J.G."/>
            <person name="Linnane J.D."/>
            <person name="Rheaume B.A."/>
            <person name="Pitts N.L."/>
            <person name="Mykles D.L."/>
            <person name="Maclea K.S."/>
        </authorList>
    </citation>
    <scope>NUCLEOTIDE SEQUENCE [LARGE SCALE GENOMIC DNA]</scope>
    <source>
        <strain evidence="4">ATCC 11336</strain>
    </source>
</reference>
<dbReference type="Gene3D" id="2.40.50.180">
    <property type="entry name" value="CheA-289, Domain 4"/>
    <property type="match status" value="1"/>
</dbReference>
<evidence type="ECO:0000256" key="1">
    <source>
        <dbReference type="PROSITE-ProRule" id="PRU00169"/>
    </source>
</evidence>
<dbReference type="EMBL" id="MTSD02000002">
    <property type="protein sequence ID" value="OOV87915.1"/>
    <property type="molecule type" value="Genomic_DNA"/>
</dbReference>
<dbReference type="GO" id="GO:0006935">
    <property type="term" value="P:chemotaxis"/>
    <property type="evidence" value="ECO:0007669"/>
    <property type="project" value="InterPro"/>
</dbReference>
<keyword evidence="1" id="KW-0597">Phosphoprotein</keyword>
<evidence type="ECO:0000313" key="4">
    <source>
        <dbReference type="EMBL" id="OOV87915.1"/>
    </source>
</evidence>
<keyword evidence="5" id="KW-1185">Reference proteome</keyword>
<feature type="modified residue" description="4-aspartylphosphate" evidence="1">
    <location>
        <position position="238"/>
    </location>
</feature>
<protein>
    <submittedName>
        <fullName evidence="4">Chemotaxis protein CheW</fullName>
    </submittedName>
</protein>
<evidence type="ECO:0000259" key="2">
    <source>
        <dbReference type="PROSITE" id="PS50110"/>
    </source>
</evidence>
<dbReference type="PROSITE" id="PS50851">
    <property type="entry name" value="CHEW"/>
    <property type="match status" value="1"/>
</dbReference>
<feature type="domain" description="Response regulatory" evidence="2">
    <location>
        <begin position="180"/>
        <end position="305"/>
    </location>
</feature>
<dbReference type="CDD" id="cd19924">
    <property type="entry name" value="REC_CheV-like"/>
    <property type="match status" value="1"/>
</dbReference>
<dbReference type="InterPro" id="IPR002545">
    <property type="entry name" value="CheW-lke_dom"/>
</dbReference>
<feature type="domain" description="CheW-like" evidence="3">
    <location>
        <begin position="19"/>
        <end position="158"/>
    </location>
</feature>
<name>A0A1T1HDL4_OCELI</name>
<comment type="caution">
    <text evidence="4">The sequence shown here is derived from an EMBL/GenBank/DDBJ whole genome shotgun (WGS) entry which is preliminary data.</text>
</comment>
<evidence type="ECO:0000259" key="3">
    <source>
        <dbReference type="PROSITE" id="PS50851"/>
    </source>
</evidence>
<dbReference type="InterPro" id="IPR036061">
    <property type="entry name" value="CheW-like_dom_sf"/>
</dbReference>
<evidence type="ECO:0000313" key="5">
    <source>
        <dbReference type="Proteomes" id="UP000190064"/>
    </source>
</evidence>
<dbReference type="Pfam" id="PF00072">
    <property type="entry name" value="Response_reg"/>
    <property type="match status" value="1"/>
</dbReference>
<dbReference type="Gene3D" id="2.30.30.40">
    <property type="entry name" value="SH3 Domains"/>
    <property type="match status" value="1"/>
</dbReference>
<dbReference type="GO" id="GO:0000160">
    <property type="term" value="P:phosphorelay signal transduction system"/>
    <property type="evidence" value="ECO:0007669"/>
    <property type="project" value="InterPro"/>
</dbReference>
<dbReference type="PIRSF" id="PIRSF002867">
    <property type="entry name" value="CheV"/>
    <property type="match status" value="1"/>
</dbReference>